<organism evidence="1 2">
    <name type="scientific">Batillaria attramentaria</name>
    <dbReference type="NCBI Taxonomy" id="370345"/>
    <lineage>
        <taxon>Eukaryota</taxon>
        <taxon>Metazoa</taxon>
        <taxon>Spiralia</taxon>
        <taxon>Lophotrochozoa</taxon>
        <taxon>Mollusca</taxon>
        <taxon>Gastropoda</taxon>
        <taxon>Caenogastropoda</taxon>
        <taxon>Sorbeoconcha</taxon>
        <taxon>Cerithioidea</taxon>
        <taxon>Batillariidae</taxon>
        <taxon>Batillaria</taxon>
    </lineage>
</organism>
<dbReference type="EMBL" id="JACVVK020000038">
    <property type="protein sequence ID" value="KAK7500250.1"/>
    <property type="molecule type" value="Genomic_DNA"/>
</dbReference>
<proteinExistence type="predicted"/>
<sequence length="100" mass="10755">MKATGKTQVNPPSPFTGLSAPSALLTLVEVMGKVARGWTVGLDTKHAATVFTTRARDLSSRRKTLVIAWDDGAGKSQSYRKSKGELRFSPVSFSAHTGNY</sequence>
<reference evidence="1 2" key="1">
    <citation type="journal article" date="2023" name="Sci. Data">
        <title>Genome assembly of the Korean intertidal mud-creeper Batillaria attramentaria.</title>
        <authorList>
            <person name="Patra A.K."/>
            <person name="Ho P.T."/>
            <person name="Jun S."/>
            <person name="Lee S.J."/>
            <person name="Kim Y."/>
            <person name="Won Y.J."/>
        </authorList>
    </citation>
    <scope>NUCLEOTIDE SEQUENCE [LARGE SCALE GENOMIC DNA]</scope>
    <source>
        <strain evidence="1">Wonlab-2016</strain>
    </source>
</reference>
<evidence type="ECO:0000313" key="2">
    <source>
        <dbReference type="Proteomes" id="UP001519460"/>
    </source>
</evidence>
<dbReference type="Proteomes" id="UP001519460">
    <property type="component" value="Unassembled WGS sequence"/>
</dbReference>
<comment type="caution">
    <text evidence="1">The sequence shown here is derived from an EMBL/GenBank/DDBJ whole genome shotgun (WGS) entry which is preliminary data.</text>
</comment>
<dbReference type="AlphaFoldDB" id="A0ABD0LLQ2"/>
<accession>A0ABD0LLQ2</accession>
<evidence type="ECO:0000313" key="1">
    <source>
        <dbReference type="EMBL" id="KAK7500250.1"/>
    </source>
</evidence>
<protein>
    <submittedName>
        <fullName evidence="1">Uncharacterized protein</fullName>
    </submittedName>
</protein>
<keyword evidence="2" id="KW-1185">Reference proteome</keyword>
<gene>
    <name evidence="1" type="ORF">BaRGS_00008473</name>
</gene>
<name>A0ABD0LLQ2_9CAEN</name>